<keyword evidence="2" id="KW-0812">Transmembrane</keyword>
<dbReference type="EMBL" id="FLYE01000023">
    <property type="protein sequence ID" value="SCA56740.1"/>
    <property type="molecule type" value="Genomic_DNA"/>
</dbReference>
<evidence type="ECO:0000256" key="1">
    <source>
        <dbReference type="SAM" id="MobiDB-lite"/>
    </source>
</evidence>
<name>A0A1C3RHI3_9PROT</name>
<accession>A0A1C3RHI3</accession>
<keyword evidence="2" id="KW-0472">Membrane</keyword>
<dbReference type="Proteomes" id="UP000231658">
    <property type="component" value="Unassembled WGS sequence"/>
</dbReference>
<dbReference type="GO" id="GO:0004829">
    <property type="term" value="F:threonine-tRNA ligase activity"/>
    <property type="evidence" value="ECO:0007669"/>
    <property type="project" value="UniProtKB-EC"/>
</dbReference>
<keyword evidence="3" id="KW-0436">Ligase</keyword>
<keyword evidence="4" id="KW-1185">Reference proteome</keyword>
<feature type="transmembrane region" description="Helical" evidence="2">
    <location>
        <begin position="70"/>
        <end position="87"/>
    </location>
</feature>
<feature type="transmembrane region" description="Helical" evidence="2">
    <location>
        <begin position="37"/>
        <end position="58"/>
    </location>
</feature>
<dbReference type="AlphaFoldDB" id="A0A1C3RHI3"/>
<dbReference type="RefSeq" id="WP_069188818.1">
    <property type="nucleotide sequence ID" value="NZ_FLYE01000023.1"/>
</dbReference>
<gene>
    <name evidence="3" type="ORF">MTBPR1_30110</name>
</gene>
<dbReference type="EC" id="6.1.1.3" evidence="3"/>
<feature type="region of interest" description="Disordered" evidence="1">
    <location>
        <begin position="93"/>
        <end position="113"/>
    </location>
</feature>
<evidence type="ECO:0000256" key="2">
    <source>
        <dbReference type="SAM" id="Phobius"/>
    </source>
</evidence>
<dbReference type="STRING" id="1867952.MTBPR1_30110"/>
<feature type="transmembrane region" description="Helical" evidence="2">
    <location>
        <begin position="6"/>
        <end position="25"/>
    </location>
</feature>
<protein>
    <submittedName>
        <fullName evidence="3">Threonyl-tRNA synthetase</fullName>
        <ecNumber evidence="3">6.1.1.3</ecNumber>
    </submittedName>
</protein>
<reference evidence="3 4" key="1">
    <citation type="submission" date="2016-07" db="EMBL/GenBank/DDBJ databases">
        <authorList>
            <person name="Lefevre C.T."/>
        </authorList>
    </citation>
    <scope>NUCLEOTIDE SEQUENCE [LARGE SCALE GENOMIC DNA]</scope>
    <source>
        <strain evidence="3">PR1</strain>
    </source>
</reference>
<sequence length="113" mass="12400">MDNLIIYPSAILGVLLICIYTYRCYLTKTEFDMSKIVTAILSSTGVIGGLVLVGAFFSDQLKGLVQQIELYVLISGLVVLATSIQSIKKDFFDTTRPKTDPKTSSTLQNETTP</sequence>
<organism evidence="3 4">
    <name type="scientific">Candidatus Terasakiella magnetica</name>
    <dbReference type="NCBI Taxonomy" id="1867952"/>
    <lineage>
        <taxon>Bacteria</taxon>
        <taxon>Pseudomonadati</taxon>
        <taxon>Pseudomonadota</taxon>
        <taxon>Alphaproteobacteria</taxon>
        <taxon>Rhodospirillales</taxon>
        <taxon>Terasakiellaceae</taxon>
        <taxon>Terasakiella</taxon>
    </lineage>
</organism>
<keyword evidence="2" id="KW-1133">Transmembrane helix</keyword>
<keyword evidence="3" id="KW-0030">Aminoacyl-tRNA synthetase</keyword>
<evidence type="ECO:0000313" key="4">
    <source>
        <dbReference type="Proteomes" id="UP000231658"/>
    </source>
</evidence>
<proteinExistence type="predicted"/>
<evidence type="ECO:0000313" key="3">
    <source>
        <dbReference type="EMBL" id="SCA56740.1"/>
    </source>
</evidence>
<feature type="compositionally biased region" description="Polar residues" evidence="1">
    <location>
        <begin position="102"/>
        <end position="113"/>
    </location>
</feature>